<dbReference type="AlphaFoldDB" id="A0A368FCI7"/>
<evidence type="ECO:0000256" key="2">
    <source>
        <dbReference type="SAM" id="MobiDB-lite"/>
    </source>
</evidence>
<gene>
    <name evidence="4" type="ORF">ANCCAN_24351</name>
</gene>
<dbReference type="STRING" id="29170.A0A368FCI7"/>
<organism evidence="4 5">
    <name type="scientific">Ancylostoma caninum</name>
    <name type="common">Dog hookworm</name>
    <dbReference type="NCBI Taxonomy" id="29170"/>
    <lineage>
        <taxon>Eukaryota</taxon>
        <taxon>Metazoa</taxon>
        <taxon>Ecdysozoa</taxon>
        <taxon>Nematoda</taxon>
        <taxon>Chromadorea</taxon>
        <taxon>Rhabditida</taxon>
        <taxon>Rhabditina</taxon>
        <taxon>Rhabditomorpha</taxon>
        <taxon>Strongyloidea</taxon>
        <taxon>Ancylostomatidae</taxon>
        <taxon>Ancylostomatinae</taxon>
        <taxon>Ancylostoma</taxon>
    </lineage>
</organism>
<dbReference type="SMART" id="SM00343">
    <property type="entry name" value="ZnF_C2HC"/>
    <property type="match status" value="1"/>
</dbReference>
<dbReference type="SUPFAM" id="SSF57756">
    <property type="entry name" value="Retrovirus zinc finger-like domains"/>
    <property type="match status" value="1"/>
</dbReference>
<keyword evidence="1" id="KW-0863">Zinc-finger</keyword>
<evidence type="ECO:0000259" key="3">
    <source>
        <dbReference type="PROSITE" id="PS50158"/>
    </source>
</evidence>
<feature type="region of interest" description="Disordered" evidence="2">
    <location>
        <begin position="1"/>
        <end position="69"/>
    </location>
</feature>
<feature type="compositionally biased region" description="Polar residues" evidence="2">
    <location>
        <begin position="335"/>
        <end position="348"/>
    </location>
</feature>
<keyword evidence="1" id="KW-0862">Zinc</keyword>
<accession>A0A368FCI7</accession>
<feature type="compositionally biased region" description="Polar residues" evidence="2">
    <location>
        <begin position="17"/>
        <end position="50"/>
    </location>
</feature>
<keyword evidence="1" id="KW-0479">Metal-binding</keyword>
<feature type="region of interest" description="Disordered" evidence="2">
    <location>
        <begin position="329"/>
        <end position="348"/>
    </location>
</feature>
<dbReference type="InterPro" id="IPR036875">
    <property type="entry name" value="Znf_CCHC_sf"/>
</dbReference>
<evidence type="ECO:0000256" key="1">
    <source>
        <dbReference type="PROSITE-ProRule" id="PRU00047"/>
    </source>
</evidence>
<reference evidence="4 5" key="1">
    <citation type="submission" date="2014-10" db="EMBL/GenBank/DDBJ databases">
        <title>Draft genome of the hookworm Ancylostoma caninum.</title>
        <authorList>
            <person name="Mitreva M."/>
        </authorList>
    </citation>
    <scope>NUCLEOTIDE SEQUENCE [LARGE SCALE GENOMIC DNA]</scope>
    <source>
        <strain evidence="4 5">Baltimore</strain>
    </source>
</reference>
<keyword evidence="5" id="KW-1185">Reference proteome</keyword>
<feature type="region of interest" description="Disordered" evidence="2">
    <location>
        <begin position="276"/>
        <end position="315"/>
    </location>
</feature>
<proteinExistence type="predicted"/>
<comment type="caution">
    <text evidence="4">The sequence shown here is derived from an EMBL/GenBank/DDBJ whole genome shotgun (WGS) entry which is preliminary data.</text>
</comment>
<feature type="compositionally biased region" description="Basic and acidic residues" evidence="2">
    <location>
        <begin position="299"/>
        <end position="315"/>
    </location>
</feature>
<protein>
    <submittedName>
        <fullName evidence="4">Zinc knuckle</fullName>
    </submittedName>
</protein>
<dbReference type="GO" id="GO:0003676">
    <property type="term" value="F:nucleic acid binding"/>
    <property type="evidence" value="ECO:0007669"/>
    <property type="project" value="InterPro"/>
</dbReference>
<name>A0A368FCI7_ANCCA</name>
<sequence>MMEGELEFGSHEAEPTPSYNNIYENLQSMGDWSPLNQEKTSSTINGSQGQWERPELETKNFTNPTAPKPDMESLTIKQFFRALAMPEVKPFGNRRGQKFDEFLRSFQLKFPKETYTNEDRREIFVSYLEGEAKLHYSILSPRIKNGTLDEVVRALKYRLRLETQEERAHALRKLRSLIKRENQSVGAFCLELEILSSKAHPECDEHTLGLIRAEVLQDQLQDWPEAYHTAEILETHQGHEVYEQVKQDALRIERIRNQKQLLKFRRNDTFRKSAGITKSSHRLQPRIGGDEQYPEIAENNDKGGEEVKQDESKPLPDIRNKQVKCTNCGKRGHQSNDCSSKKPGQQNNCSFSTVVKAWSCKSSITEQKVNGLVGLKHIVKVKCLNTIIPAMINTGSQLTIMPLSVLLKAKESGVEWTICVNNFLKKICSMHQGIKWISWVA</sequence>
<dbReference type="EMBL" id="JOJR01001741">
    <property type="protein sequence ID" value="RCN29891.1"/>
    <property type="molecule type" value="Genomic_DNA"/>
</dbReference>
<dbReference type="Gene3D" id="4.10.60.10">
    <property type="entry name" value="Zinc finger, CCHC-type"/>
    <property type="match status" value="1"/>
</dbReference>
<dbReference type="OrthoDB" id="5868821at2759"/>
<dbReference type="GO" id="GO:0005737">
    <property type="term" value="C:cytoplasm"/>
    <property type="evidence" value="ECO:0007669"/>
    <property type="project" value="UniProtKB-ARBA"/>
</dbReference>
<feature type="domain" description="CCHC-type" evidence="3">
    <location>
        <begin position="324"/>
        <end position="338"/>
    </location>
</feature>
<evidence type="ECO:0000313" key="5">
    <source>
        <dbReference type="Proteomes" id="UP000252519"/>
    </source>
</evidence>
<evidence type="ECO:0000313" key="4">
    <source>
        <dbReference type="EMBL" id="RCN29891.1"/>
    </source>
</evidence>
<dbReference type="Proteomes" id="UP000252519">
    <property type="component" value="Unassembled WGS sequence"/>
</dbReference>
<dbReference type="Pfam" id="PF00098">
    <property type="entry name" value="zf-CCHC"/>
    <property type="match status" value="1"/>
</dbReference>
<dbReference type="InterPro" id="IPR001878">
    <property type="entry name" value="Znf_CCHC"/>
</dbReference>
<dbReference type="PROSITE" id="PS50158">
    <property type="entry name" value="ZF_CCHC"/>
    <property type="match status" value="1"/>
</dbReference>
<dbReference type="GO" id="GO:0008270">
    <property type="term" value="F:zinc ion binding"/>
    <property type="evidence" value="ECO:0007669"/>
    <property type="project" value="UniProtKB-KW"/>
</dbReference>
<dbReference type="GO" id="GO:0019899">
    <property type="term" value="F:enzyme binding"/>
    <property type="evidence" value="ECO:0007669"/>
    <property type="project" value="UniProtKB-ARBA"/>
</dbReference>